<gene>
    <name evidence="1" type="ORF">An11g03080</name>
</gene>
<accession>A0AAJ8BS42</accession>
<evidence type="ECO:0000313" key="1">
    <source>
        <dbReference type="RefSeq" id="XP_059601571.1"/>
    </source>
</evidence>
<reference evidence="1" key="2">
    <citation type="submission" date="2025-08" db="UniProtKB">
        <authorList>
            <consortium name="RefSeq"/>
        </authorList>
    </citation>
    <scope>IDENTIFICATION</scope>
</reference>
<protein>
    <submittedName>
        <fullName evidence="1">Uncharacterized protein</fullName>
    </submittedName>
</protein>
<proteinExistence type="predicted"/>
<name>A0AAJ8BS42_ASPNG</name>
<dbReference type="VEuPathDB" id="FungiDB:An11g03080"/>
<dbReference type="AlphaFoldDB" id="A0AAJ8BS42"/>
<dbReference type="RefSeq" id="XP_059601571.1">
    <property type="nucleotide sequence ID" value="XM_059750162.1"/>
</dbReference>
<sequence length="171" mass="19266">MGKDRVWAGLVLQGRWMYPDLHGATHSVSIHHILFQGRANDRPARGSVCPFSKTPSPGLVKITKGCLLRTSVRPLTERAGTPRQPRGVPSGLGFDIFVCALQPLLRRMPKTWTRAGSIEANCIRGTAPSRVADKMRCILIWPNYSTFMQFKTQFRVLQLRAINFACYREAR</sequence>
<dbReference type="GeneID" id="84592242"/>
<organism evidence="1">
    <name type="scientific">Aspergillus niger</name>
    <dbReference type="NCBI Taxonomy" id="5061"/>
    <lineage>
        <taxon>Eukaryota</taxon>
        <taxon>Fungi</taxon>
        <taxon>Dikarya</taxon>
        <taxon>Ascomycota</taxon>
        <taxon>Pezizomycotina</taxon>
        <taxon>Eurotiomycetes</taxon>
        <taxon>Eurotiomycetidae</taxon>
        <taxon>Eurotiales</taxon>
        <taxon>Aspergillaceae</taxon>
        <taxon>Aspergillus</taxon>
        <taxon>Aspergillus subgen. Circumdati</taxon>
    </lineage>
</organism>
<reference evidence="1" key="1">
    <citation type="submission" date="2025-02" db="EMBL/GenBank/DDBJ databases">
        <authorList>
            <consortium name="NCBI Genome Project"/>
        </authorList>
    </citation>
    <scope>NUCLEOTIDE SEQUENCE</scope>
</reference>
<dbReference type="KEGG" id="ang:An11g03080"/>